<dbReference type="Gene3D" id="2.40.170.20">
    <property type="entry name" value="TonB-dependent receptor, beta-barrel domain"/>
    <property type="match status" value="1"/>
</dbReference>
<evidence type="ECO:0000259" key="8">
    <source>
        <dbReference type="Pfam" id="PF07715"/>
    </source>
</evidence>
<organism evidence="9">
    <name type="scientific">hydrothermal vent metagenome</name>
    <dbReference type="NCBI Taxonomy" id="652676"/>
    <lineage>
        <taxon>unclassified sequences</taxon>
        <taxon>metagenomes</taxon>
        <taxon>ecological metagenomes</taxon>
    </lineage>
</organism>
<evidence type="ECO:0000256" key="2">
    <source>
        <dbReference type="ARBA" id="ARBA00022448"/>
    </source>
</evidence>
<keyword evidence="9" id="KW-0675">Receptor</keyword>
<dbReference type="GO" id="GO:0009279">
    <property type="term" value="C:cell outer membrane"/>
    <property type="evidence" value="ECO:0007669"/>
    <property type="project" value="UniProtKB-SubCell"/>
</dbReference>
<keyword evidence="5" id="KW-0472">Membrane</keyword>
<evidence type="ECO:0000313" key="9">
    <source>
        <dbReference type="EMBL" id="CUS44929.1"/>
    </source>
</evidence>
<dbReference type="SUPFAM" id="SSF56935">
    <property type="entry name" value="Porins"/>
    <property type="match status" value="1"/>
</dbReference>
<keyword evidence="3" id="KW-0812">Transmembrane</keyword>
<evidence type="ECO:0000256" key="6">
    <source>
        <dbReference type="ARBA" id="ARBA00023237"/>
    </source>
</evidence>
<dbReference type="InterPro" id="IPR010104">
    <property type="entry name" value="TonB_rcpt_bac"/>
</dbReference>
<gene>
    <name evidence="9" type="ORF">MGWOODY_Smn3857</name>
</gene>
<reference evidence="9" key="1">
    <citation type="submission" date="2015-10" db="EMBL/GenBank/DDBJ databases">
        <authorList>
            <person name="Gilbert D.G."/>
        </authorList>
    </citation>
    <scope>NUCLEOTIDE SEQUENCE</scope>
</reference>
<evidence type="ECO:0000256" key="5">
    <source>
        <dbReference type="ARBA" id="ARBA00023136"/>
    </source>
</evidence>
<feature type="domain" description="TonB-dependent receptor-like beta-barrel" evidence="7">
    <location>
        <begin position="414"/>
        <end position="909"/>
    </location>
</feature>
<sequence length="942" mass="101712">MTIIAAPAHAQDAAQAAPSTAEEDIVVTGIRGSLQRNLDIKRDSIGVVDAISAEDIGKFPDSNVAASLQRLPGVSIQRDGARGEATGITVRGFGGDFNETLFDGRRISTATGGRSVDFSTVGADFVGQLNVMKTPDVTVGANSIGATVNILFPKPFDHPGMRLAATVSGSWQEDAKKVVPTGGILFSDTFADDTFGILADVAYARHDTQTNQAYINGFGFGYFAPCQLAGSTAATCSPTTNTTAPASQQTTVRGAFEQQYGLNQLYTKDERIDGRLALQWHPSDAVMVTLDNNFSRQTVNQDSFGFGIWFNQGSLRNVVLDGNGVPTNFTQAGTQTDFNATTNSNVLQTNQTGLNVKWDVSDNFSVEADGSYSKSWRNPDGRVNSRNGDVGYGFGIGPSLGIVIDGDSKNKIPTLNNYGVNGDESRWADTSVIGSHVTVNTANKNTDVIKQGRLTGQWKQDGFSIKFGGSYLEDQFKLQTSDTFANNFWQAYAGYGPPSGGTTGVLLPASLFTGQVSTANFLPGYSGNLPSPLLKYSAADYQAYLTSLGNPQTKRIPGFNYLDPQVGPNFTGTFDVKLNPASVQVITEKTWAAFVRASFETEIAGMKFNFNAGAREEVTHITSNGIGQVPLTLTQGIGDPTLLSVGFSPSQPVSTKSSYAYFLPSIDMKLNITDKFDIRFDASRTLTRPNLSFLTPVLNVGSGQRVGAFTATGGNPNLRPYLSDNFDLTAEWYYQRNSYFAVDLFVKNVSNFIVAGVTRQPINNVIDPTTGLPAQFSVSARVNGPDATVRGIEIAWQQVFGNSGFGFSANGTFVNTNKPYNPNDFTQTGFAVTGLANSANFVGFYDKNGFQARMAVNWRDDYLLQFGQAQNNGKFGAEPTFVNQSTQIDFSTSYDLTKQFTIFGEALNLTNETYSTRGRYKNQLLSAFGYGRRITAGVRFHY</sequence>
<keyword evidence="6" id="KW-0998">Cell outer membrane</keyword>
<accession>A0A160TN35</accession>
<dbReference type="PANTHER" id="PTHR40980">
    <property type="entry name" value="PLUG DOMAIN-CONTAINING PROTEIN"/>
    <property type="match status" value="1"/>
</dbReference>
<dbReference type="Pfam" id="PF00593">
    <property type="entry name" value="TonB_dep_Rec_b-barrel"/>
    <property type="match status" value="1"/>
</dbReference>
<evidence type="ECO:0000256" key="4">
    <source>
        <dbReference type="ARBA" id="ARBA00023077"/>
    </source>
</evidence>
<evidence type="ECO:0000256" key="1">
    <source>
        <dbReference type="ARBA" id="ARBA00004571"/>
    </source>
</evidence>
<dbReference type="InterPro" id="IPR037066">
    <property type="entry name" value="Plug_dom_sf"/>
</dbReference>
<name>A0A160TN35_9ZZZZ</name>
<comment type="subcellular location">
    <subcellularLocation>
        <location evidence="1">Cell outer membrane</location>
        <topology evidence="1">Multi-pass membrane protein</topology>
    </subcellularLocation>
</comment>
<dbReference type="InterPro" id="IPR012910">
    <property type="entry name" value="Plug_dom"/>
</dbReference>
<feature type="domain" description="TonB-dependent receptor plug" evidence="8">
    <location>
        <begin position="41"/>
        <end position="146"/>
    </location>
</feature>
<dbReference type="InterPro" id="IPR036942">
    <property type="entry name" value="Beta-barrel_TonB_sf"/>
</dbReference>
<dbReference type="InterPro" id="IPR039426">
    <property type="entry name" value="TonB-dep_rcpt-like"/>
</dbReference>
<dbReference type="Pfam" id="PF07715">
    <property type="entry name" value="Plug"/>
    <property type="match status" value="1"/>
</dbReference>
<dbReference type="NCBIfam" id="TIGR01782">
    <property type="entry name" value="TonB-Xanth-Caul"/>
    <property type="match status" value="1"/>
</dbReference>
<evidence type="ECO:0000259" key="7">
    <source>
        <dbReference type="Pfam" id="PF00593"/>
    </source>
</evidence>
<proteinExistence type="predicted"/>
<evidence type="ECO:0000256" key="3">
    <source>
        <dbReference type="ARBA" id="ARBA00022692"/>
    </source>
</evidence>
<protein>
    <submittedName>
        <fullName evidence="9">TonB-dependent receptor</fullName>
    </submittedName>
</protein>
<dbReference type="PROSITE" id="PS52016">
    <property type="entry name" value="TONB_DEPENDENT_REC_3"/>
    <property type="match status" value="1"/>
</dbReference>
<dbReference type="AlphaFoldDB" id="A0A160TN35"/>
<dbReference type="Gene3D" id="2.170.130.10">
    <property type="entry name" value="TonB-dependent receptor, plug domain"/>
    <property type="match status" value="1"/>
</dbReference>
<dbReference type="PANTHER" id="PTHR40980:SF3">
    <property type="entry name" value="TONB-DEPENDENT RECEPTOR-LIKE BETA-BARREL DOMAIN-CONTAINING PROTEIN"/>
    <property type="match status" value="1"/>
</dbReference>
<keyword evidence="4" id="KW-0798">TonB box</keyword>
<keyword evidence="2" id="KW-0813">Transport</keyword>
<dbReference type="InterPro" id="IPR000531">
    <property type="entry name" value="Beta-barrel_TonB"/>
</dbReference>
<dbReference type="EMBL" id="CZQE01000195">
    <property type="protein sequence ID" value="CUS44929.1"/>
    <property type="molecule type" value="Genomic_DNA"/>
</dbReference>